<sequence>FATDLQAALFAAGYETTTVTYDTNSPLDSFVFIVNFIDDDGGVNQPPLVPGTPPSMATVDVVTILDGGEEDTVPADYTGYAFETFADPGTSQHDASIGMTSSGSFVMVWNENARTAGGSASTTNLYFREFRESTDTVGPLVTDFLLPNTDDSTAEVR</sequence>
<organism evidence="1">
    <name type="scientific">marine sediment metagenome</name>
    <dbReference type="NCBI Taxonomy" id="412755"/>
    <lineage>
        <taxon>unclassified sequences</taxon>
        <taxon>metagenomes</taxon>
        <taxon>ecological metagenomes</taxon>
    </lineage>
</organism>
<proteinExistence type="predicted"/>
<evidence type="ECO:0000313" key="1">
    <source>
        <dbReference type="EMBL" id="GAG47299.1"/>
    </source>
</evidence>
<name>X0XVF3_9ZZZZ</name>
<dbReference type="AlphaFoldDB" id="X0XVF3"/>
<comment type="caution">
    <text evidence="1">The sequence shown here is derived from an EMBL/GenBank/DDBJ whole genome shotgun (WGS) entry which is preliminary data.</text>
</comment>
<accession>X0XVF3</accession>
<reference evidence="1" key="1">
    <citation type="journal article" date="2014" name="Front. Microbiol.">
        <title>High frequency of phylogenetically diverse reductive dehalogenase-homologous genes in deep subseafloor sedimentary metagenomes.</title>
        <authorList>
            <person name="Kawai M."/>
            <person name="Futagami T."/>
            <person name="Toyoda A."/>
            <person name="Takaki Y."/>
            <person name="Nishi S."/>
            <person name="Hori S."/>
            <person name="Arai W."/>
            <person name="Tsubouchi T."/>
            <person name="Morono Y."/>
            <person name="Uchiyama I."/>
            <person name="Ito T."/>
            <person name="Fujiyama A."/>
            <person name="Inagaki F."/>
            <person name="Takami H."/>
        </authorList>
    </citation>
    <scope>NUCLEOTIDE SEQUENCE</scope>
    <source>
        <strain evidence="1">Expedition CK06-06</strain>
    </source>
</reference>
<feature type="non-terminal residue" evidence="1">
    <location>
        <position position="1"/>
    </location>
</feature>
<feature type="non-terminal residue" evidence="1">
    <location>
        <position position="157"/>
    </location>
</feature>
<dbReference type="EMBL" id="BARS01056954">
    <property type="protein sequence ID" value="GAG47299.1"/>
    <property type="molecule type" value="Genomic_DNA"/>
</dbReference>
<gene>
    <name evidence="1" type="ORF">S01H1_83694</name>
</gene>
<protein>
    <submittedName>
        <fullName evidence="1">Uncharacterized protein</fullName>
    </submittedName>
</protein>